<feature type="transmembrane region" description="Helical" evidence="2">
    <location>
        <begin position="109"/>
        <end position="128"/>
    </location>
</feature>
<organism evidence="3 4">
    <name type="scientific">Basidiobolus meristosporus CBS 931.73</name>
    <dbReference type="NCBI Taxonomy" id="1314790"/>
    <lineage>
        <taxon>Eukaryota</taxon>
        <taxon>Fungi</taxon>
        <taxon>Fungi incertae sedis</taxon>
        <taxon>Zoopagomycota</taxon>
        <taxon>Entomophthoromycotina</taxon>
        <taxon>Basidiobolomycetes</taxon>
        <taxon>Basidiobolales</taxon>
        <taxon>Basidiobolaceae</taxon>
        <taxon>Basidiobolus</taxon>
    </lineage>
</organism>
<dbReference type="Proteomes" id="UP000193498">
    <property type="component" value="Unassembled WGS sequence"/>
</dbReference>
<keyword evidence="2" id="KW-0812">Transmembrane</keyword>
<keyword evidence="2" id="KW-1133">Transmembrane helix</keyword>
<gene>
    <name evidence="3" type="ORF">K493DRAFT_309860</name>
</gene>
<reference evidence="3 4" key="1">
    <citation type="submission" date="2016-07" db="EMBL/GenBank/DDBJ databases">
        <title>Pervasive Adenine N6-methylation of Active Genes in Fungi.</title>
        <authorList>
            <consortium name="DOE Joint Genome Institute"/>
            <person name="Mondo S.J."/>
            <person name="Dannebaum R.O."/>
            <person name="Kuo R.C."/>
            <person name="Labutti K."/>
            <person name="Haridas S."/>
            <person name="Kuo A."/>
            <person name="Salamov A."/>
            <person name="Ahrendt S.R."/>
            <person name="Lipzen A."/>
            <person name="Sullivan W."/>
            <person name="Andreopoulos W.B."/>
            <person name="Clum A."/>
            <person name="Lindquist E."/>
            <person name="Daum C."/>
            <person name="Ramamoorthy G.K."/>
            <person name="Gryganskyi A."/>
            <person name="Culley D."/>
            <person name="Magnuson J.K."/>
            <person name="James T.Y."/>
            <person name="O'Malley M.A."/>
            <person name="Stajich J.E."/>
            <person name="Spatafora J.W."/>
            <person name="Visel A."/>
            <person name="Grigoriev I.V."/>
        </authorList>
    </citation>
    <scope>NUCLEOTIDE SEQUENCE [LARGE SCALE GENOMIC DNA]</scope>
    <source>
        <strain evidence="3 4">CBS 931.73</strain>
    </source>
</reference>
<evidence type="ECO:0008006" key="5">
    <source>
        <dbReference type="Google" id="ProtNLM"/>
    </source>
</evidence>
<sequence>MDSGTDPKVKPLDLEVHSDVPPEYSLHPEPTSDVAPSSSTVTYHEQSAELVLSVPVASHVISPSIEPRRQENHYWKRCLNRHAWSCFIYLLLVSFPLSLFAFIWVSVTFVFAFATLIFPPVAFVYFYLAAWSYRVLAFVELAAQNLLCDAQSQRYLPPVLTPRRNQSISISVAFLKELITDHLTWGSIVYFLFLKLALSIVLFVVVLTIFMLCIPFSLCLLPRACAIYCVLGEWHNSLTCRILLPKGYNAHLQSSDIDL</sequence>
<accession>A0A1Y1ZDD3</accession>
<keyword evidence="4" id="KW-1185">Reference proteome</keyword>
<protein>
    <recommendedName>
        <fullName evidence="5">Sensor domain-containing protein</fullName>
    </recommendedName>
</protein>
<feature type="non-terminal residue" evidence="3">
    <location>
        <position position="259"/>
    </location>
</feature>
<dbReference type="OrthoDB" id="2372055at2759"/>
<comment type="caution">
    <text evidence="3">The sequence shown here is derived from an EMBL/GenBank/DDBJ whole genome shotgun (WGS) entry which is preliminary data.</text>
</comment>
<dbReference type="InParanoid" id="A0A1Y1ZDD3"/>
<feature type="transmembrane region" description="Helical" evidence="2">
    <location>
        <begin position="83"/>
        <end position="103"/>
    </location>
</feature>
<evidence type="ECO:0000256" key="1">
    <source>
        <dbReference type="SAM" id="MobiDB-lite"/>
    </source>
</evidence>
<feature type="region of interest" description="Disordered" evidence="1">
    <location>
        <begin position="1"/>
        <end position="20"/>
    </location>
</feature>
<feature type="transmembrane region" description="Helical" evidence="2">
    <location>
        <begin position="188"/>
        <end position="212"/>
    </location>
</feature>
<evidence type="ECO:0000313" key="3">
    <source>
        <dbReference type="EMBL" id="ORY08248.1"/>
    </source>
</evidence>
<proteinExistence type="predicted"/>
<evidence type="ECO:0000313" key="4">
    <source>
        <dbReference type="Proteomes" id="UP000193498"/>
    </source>
</evidence>
<dbReference type="EMBL" id="MCFE01000002">
    <property type="protein sequence ID" value="ORY08248.1"/>
    <property type="molecule type" value="Genomic_DNA"/>
</dbReference>
<dbReference type="AlphaFoldDB" id="A0A1Y1ZDD3"/>
<name>A0A1Y1ZDD3_9FUNG</name>
<keyword evidence="2" id="KW-0472">Membrane</keyword>
<evidence type="ECO:0000256" key="2">
    <source>
        <dbReference type="SAM" id="Phobius"/>
    </source>
</evidence>